<dbReference type="Gene3D" id="2.60.40.1220">
    <property type="match status" value="1"/>
</dbReference>
<evidence type="ECO:0000256" key="2">
    <source>
        <dbReference type="ARBA" id="ARBA00023008"/>
    </source>
</evidence>
<dbReference type="InterPro" id="IPR007348">
    <property type="entry name" value="CopC_dom"/>
</dbReference>
<gene>
    <name evidence="5" type="ORF">COB13_12230</name>
</gene>
<dbReference type="GO" id="GO:0005507">
    <property type="term" value="F:copper ion binding"/>
    <property type="evidence" value="ECO:0007669"/>
    <property type="project" value="InterPro"/>
</dbReference>
<dbReference type="AlphaFoldDB" id="A0A2A4YWN9"/>
<feature type="chain" id="PRO_5012042950" description="CopC domain-containing protein" evidence="3">
    <location>
        <begin position="24"/>
        <end position="116"/>
    </location>
</feature>
<comment type="caution">
    <text evidence="5">The sequence shown here is derived from an EMBL/GenBank/DDBJ whole genome shotgun (WGS) entry which is preliminary data.</text>
</comment>
<dbReference type="Pfam" id="PF04234">
    <property type="entry name" value="CopC"/>
    <property type="match status" value="1"/>
</dbReference>
<dbReference type="SUPFAM" id="SSF81296">
    <property type="entry name" value="E set domains"/>
    <property type="match status" value="1"/>
</dbReference>
<evidence type="ECO:0000259" key="4">
    <source>
        <dbReference type="Pfam" id="PF04234"/>
    </source>
</evidence>
<proteinExistence type="predicted"/>
<evidence type="ECO:0000256" key="1">
    <source>
        <dbReference type="ARBA" id="ARBA00022729"/>
    </source>
</evidence>
<evidence type="ECO:0000256" key="3">
    <source>
        <dbReference type="SAM" id="SignalP"/>
    </source>
</evidence>
<dbReference type="InterPro" id="IPR014756">
    <property type="entry name" value="Ig_E-set"/>
</dbReference>
<dbReference type="InterPro" id="IPR014755">
    <property type="entry name" value="Cu-Rt/internalin_Ig-like"/>
</dbReference>
<dbReference type="GO" id="GO:0042597">
    <property type="term" value="C:periplasmic space"/>
    <property type="evidence" value="ECO:0007669"/>
    <property type="project" value="InterPro"/>
</dbReference>
<organism evidence="5">
    <name type="scientific">OCS116 cluster bacterium</name>
    <dbReference type="NCBI Taxonomy" id="2030921"/>
    <lineage>
        <taxon>Bacteria</taxon>
        <taxon>Pseudomonadati</taxon>
        <taxon>Pseudomonadota</taxon>
        <taxon>Alphaproteobacteria</taxon>
        <taxon>OCS116 cluster</taxon>
    </lineage>
</organism>
<keyword evidence="1 3" id="KW-0732">Signal</keyword>
<evidence type="ECO:0000313" key="5">
    <source>
        <dbReference type="EMBL" id="PCI99121.1"/>
    </source>
</evidence>
<reference key="1">
    <citation type="submission" date="2017-08" db="EMBL/GenBank/DDBJ databases">
        <title>A dynamic microbial community with high functional redundancy inhabits the cold, oxic subseafloor aquifer.</title>
        <authorList>
            <person name="Tully B.J."/>
            <person name="Wheat C.G."/>
            <person name="Glazer B.T."/>
            <person name="Huber J.A."/>
        </authorList>
    </citation>
    <scope>NUCLEOTIDE SEQUENCE [LARGE SCALE GENOMIC DNA]</scope>
</reference>
<protein>
    <recommendedName>
        <fullName evidence="4">CopC domain-containing protein</fullName>
    </recommendedName>
</protein>
<name>A0A2A4YWN9_9PROT</name>
<keyword evidence="2" id="KW-0186">Copper</keyword>
<reference evidence="5" key="2">
    <citation type="journal article" date="2018" name="ISME J.">
        <title>A dynamic microbial community with high functional redundancy inhabits the cold, oxic subseafloor aquifer.</title>
        <authorList>
            <person name="Tully B.J."/>
            <person name="Wheat C.G."/>
            <person name="Glazer B.T."/>
            <person name="Huber J.A."/>
        </authorList>
    </citation>
    <scope>NUCLEOTIDE SEQUENCE</scope>
    <source>
        <strain evidence="5">NORP83</strain>
    </source>
</reference>
<dbReference type="GO" id="GO:0046688">
    <property type="term" value="P:response to copper ion"/>
    <property type="evidence" value="ECO:0007669"/>
    <property type="project" value="InterPro"/>
</dbReference>
<feature type="domain" description="CopC" evidence="4">
    <location>
        <begin position="29"/>
        <end position="115"/>
    </location>
</feature>
<accession>A0A2A4YWN9</accession>
<sequence>MNLKYMRTVFMVLGLAFTTSAIAHSSMVTSPQDGAMMENSPDSIMVQFDKISKILKFSIENSKGDEIEFTPPSGKGFTNMYEAVVNNLPSGMYMVNWSAIGKDGHPVKNNFSFTVK</sequence>
<feature type="signal peptide" evidence="3">
    <location>
        <begin position="1"/>
        <end position="23"/>
    </location>
</feature>
<dbReference type="EMBL" id="NVUS01000017">
    <property type="protein sequence ID" value="PCI99121.1"/>
    <property type="molecule type" value="Genomic_DNA"/>
</dbReference>